<dbReference type="STRING" id="1231657.A0A1Y1YJH9"/>
<comment type="caution">
    <text evidence="11">The sequence shown here is derived from an EMBL/GenBank/DDBJ whole genome shotgun (WGS) entry which is preliminary data.</text>
</comment>
<dbReference type="InterPro" id="IPR045865">
    <property type="entry name" value="ACT-like_dom_sf"/>
</dbReference>
<dbReference type="SUPFAM" id="SSF55021">
    <property type="entry name" value="ACT-like"/>
    <property type="match status" value="1"/>
</dbReference>
<dbReference type="PANTHER" id="PTHR21022:SF19">
    <property type="entry name" value="PREPHENATE DEHYDRATASE-RELATED"/>
    <property type="match status" value="1"/>
</dbReference>
<keyword evidence="5" id="KW-0584">Phenylalanine biosynthesis</keyword>
<dbReference type="PROSITE" id="PS51671">
    <property type="entry name" value="ACT"/>
    <property type="match status" value="1"/>
</dbReference>
<feature type="region of interest" description="Disordered" evidence="8">
    <location>
        <begin position="106"/>
        <end position="129"/>
    </location>
</feature>
<evidence type="ECO:0000259" key="9">
    <source>
        <dbReference type="PROSITE" id="PS51171"/>
    </source>
</evidence>
<dbReference type="FunFam" id="3.40.190.10:FF:000034">
    <property type="entry name" value="Chorismate mutase/prephenate dehydratase"/>
    <property type="match status" value="1"/>
</dbReference>
<dbReference type="Gene3D" id="3.40.190.10">
    <property type="entry name" value="Periplasmic binding protein-like II"/>
    <property type="match status" value="2"/>
</dbReference>
<evidence type="ECO:0000256" key="4">
    <source>
        <dbReference type="ARBA" id="ARBA00023141"/>
    </source>
</evidence>
<keyword evidence="6" id="KW-0456">Lyase</keyword>
<dbReference type="SUPFAM" id="SSF53850">
    <property type="entry name" value="Periplasmic binding protein-like II"/>
    <property type="match status" value="2"/>
</dbReference>
<gene>
    <name evidence="11" type="ORF">BCR34DRAFT_677011</name>
</gene>
<keyword evidence="12" id="KW-1185">Reference proteome</keyword>
<accession>A0A1Y1YJH9</accession>
<dbReference type="PANTHER" id="PTHR21022">
    <property type="entry name" value="PREPHENATE DEHYDRATASE P PROTEIN"/>
    <property type="match status" value="1"/>
</dbReference>
<dbReference type="FunFam" id="3.40.190.10:FF:000228">
    <property type="entry name" value="Chorismate mutase/prephenate dehydratase"/>
    <property type="match status" value="1"/>
</dbReference>
<feature type="region of interest" description="Disordered" evidence="8">
    <location>
        <begin position="259"/>
        <end position="279"/>
    </location>
</feature>
<evidence type="ECO:0000256" key="5">
    <source>
        <dbReference type="ARBA" id="ARBA00023222"/>
    </source>
</evidence>
<dbReference type="Pfam" id="PF00800">
    <property type="entry name" value="PDT"/>
    <property type="match status" value="2"/>
</dbReference>
<comment type="pathway">
    <text evidence="1">Amino-acid biosynthesis; L-phenylalanine biosynthesis; phenylpyruvate from prephenate: step 1/1.</text>
</comment>
<evidence type="ECO:0000256" key="6">
    <source>
        <dbReference type="ARBA" id="ARBA00023239"/>
    </source>
</evidence>
<dbReference type="GO" id="GO:0004664">
    <property type="term" value="F:prephenate dehydratase activity"/>
    <property type="evidence" value="ECO:0007669"/>
    <property type="project" value="UniProtKB-EC"/>
</dbReference>
<evidence type="ECO:0000256" key="2">
    <source>
        <dbReference type="ARBA" id="ARBA00013147"/>
    </source>
</evidence>
<comment type="catalytic activity">
    <reaction evidence="7">
        <text>prephenate + H(+) = 3-phenylpyruvate + CO2 + H2O</text>
        <dbReference type="Rhea" id="RHEA:21648"/>
        <dbReference type="ChEBI" id="CHEBI:15377"/>
        <dbReference type="ChEBI" id="CHEBI:15378"/>
        <dbReference type="ChEBI" id="CHEBI:16526"/>
        <dbReference type="ChEBI" id="CHEBI:18005"/>
        <dbReference type="ChEBI" id="CHEBI:29934"/>
        <dbReference type="EC" id="4.2.1.51"/>
    </reaction>
</comment>
<dbReference type="CDD" id="cd13532">
    <property type="entry name" value="PBP2_PDT_like"/>
    <property type="match status" value="1"/>
</dbReference>
<dbReference type="InterPro" id="IPR001086">
    <property type="entry name" value="Preph_deHydtase"/>
</dbReference>
<keyword evidence="4" id="KW-0057">Aromatic amino acid biosynthesis</keyword>
<sequence length="378" mass="40878">MAEDKPSVTYLGPKASYTHQATLDKFSESQYTLTPCITIEDVFCSVQSSSSHRGVVPFENSTNGSVVFTLDLFADLHGKYPDILVCGEAYIKVQHCLLGYQDPNPYSPSSAQREKTPHTSGASSPLGISIHTQNHHPVHVALPLLDSPLSSGAVTPTPLNPLPLKPSARPVGDLRGIRKLYSHPQAWGQCKAFLNTYLKGVERQDVSSTSRAAELVTMDPSGESAAISSGIAAKVFGLKVLARGVEERGDNCTRFFVIRKREERPQPPSTPSSGSLGKAEESNYKSLISFTIPPSSDAPGALAHSLAVFSKYGLNLTSINTRPSGVQNWNYIFFVEIRGRRERDGKGSVNMALEDLGRVCRGWRWLGSWEGGTGMGGG</sequence>
<evidence type="ECO:0000256" key="8">
    <source>
        <dbReference type="SAM" id="MobiDB-lite"/>
    </source>
</evidence>
<name>A0A1Y1YJH9_9PLEO</name>
<dbReference type="OrthoDB" id="983542at2759"/>
<dbReference type="AlphaFoldDB" id="A0A1Y1YJH9"/>
<evidence type="ECO:0000256" key="7">
    <source>
        <dbReference type="ARBA" id="ARBA00047848"/>
    </source>
</evidence>
<dbReference type="EMBL" id="MCFA01000220">
    <property type="protein sequence ID" value="ORX98171.1"/>
    <property type="molecule type" value="Genomic_DNA"/>
</dbReference>
<dbReference type="UniPathway" id="UPA00121">
    <property type="reaction ID" value="UER00345"/>
</dbReference>
<dbReference type="PIRSF" id="PIRSF001500">
    <property type="entry name" value="Chor_mut_pdt_Ppr"/>
    <property type="match status" value="1"/>
</dbReference>
<dbReference type="PROSITE" id="PS51171">
    <property type="entry name" value="PREPHENATE_DEHYDR_3"/>
    <property type="match status" value="1"/>
</dbReference>
<dbReference type="Proteomes" id="UP000193144">
    <property type="component" value="Unassembled WGS sequence"/>
</dbReference>
<feature type="domain" description="Prephenate dehydratase" evidence="9">
    <location>
        <begin position="7"/>
        <end position="260"/>
    </location>
</feature>
<feature type="domain" description="ACT" evidence="10">
    <location>
        <begin position="290"/>
        <end position="368"/>
    </location>
</feature>
<dbReference type="GO" id="GO:0005737">
    <property type="term" value="C:cytoplasm"/>
    <property type="evidence" value="ECO:0007669"/>
    <property type="project" value="TreeGrafter"/>
</dbReference>
<dbReference type="EC" id="4.2.1.51" evidence="2"/>
<dbReference type="CDD" id="cd04905">
    <property type="entry name" value="ACT_CM-PDT"/>
    <property type="match status" value="1"/>
</dbReference>
<protein>
    <recommendedName>
        <fullName evidence="2">prephenate dehydratase</fullName>
        <ecNumber evidence="2">4.2.1.51</ecNumber>
    </recommendedName>
</protein>
<evidence type="ECO:0000256" key="1">
    <source>
        <dbReference type="ARBA" id="ARBA00004741"/>
    </source>
</evidence>
<evidence type="ECO:0000313" key="12">
    <source>
        <dbReference type="Proteomes" id="UP000193144"/>
    </source>
</evidence>
<evidence type="ECO:0000313" key="11">
    <source>
        <dbReference type="EMBL" id="ORX98171.1"/>
    </source>
</evidence>
<evidence type="ECO:0000256" key="3">
    <source>
        <dbReference type="ARBA" id="ARBA00022605"/>
    </source>
</evidence>
<organism evidence="11 12">
    <name type="scientific">Clohesyomyces aquaticus</name>
    <dbReference type="NCBI Taxonomy" id="1231657"/>
    <lineage>
        <taxon>Eukaryota</taxon>
        <taxon>Fungi</taxon>
        <taxon>Dikarya</taxon>
        <taxon>Ascomycota</taxon>
        <taxon>Pezizomycotina</taxon>
        <taxon>Dothideomycetes</taxon>
        <taxon>Pleosporomycetidae</taxon>
        <taxon>Pleosporales</taxon>
        <taxon>Lindgomycetaceae</taxon>
        <taxon>Clohesyomyces</taxon>
    </lineage>
</organism>
<dbReference type="Gene3D" id="3.30.70.260">
    <property type="match status" value="1"/>
</dbReference>
<dbReference type="InterPro" id="IPR008242">
    <property type="entry name" value="Chor_mutase/pphenate_deHydtase"/>
</dbReference>
<keyword evidence="3" id="KW-0028">Amino-acid biosynthesis</keyword>
<dbReference type="InterPro" id="IPR002912">
    <property type="entry name" value="ACT_dom"/>
</dbReference>
<proteinExistence type="predicted"/>
<dbReference type="GO" id="GO:0009094">
    <property type="term" value="P:L-phenylalanine biosynthetic process"/>
    <property type="evidence" value="ECO:0007669"/>
    <property type="project" value="UniProtKB-UniPathway"/>
</dbReference>
<reference evidence="11 12" key="1">
    <citation type="submission" date="2016-07" db="EMBL/GenBank/DDBJ databases">
        <title>Pervasive Adenine N6-methylation of Active Genes in Fungi.</title>
        <authorList>
            <consortium name="DOE Joint Genome Institute"/>
            <person name="Mondo S.J."/>
            <person name="Dannebaum R.O."/>
            <person name="Kuo R.C."/>
            <person name="Labutti K."/>
            <person name="Haridas S."/>
            <person name="Kuo A."/>
            <person name="Salamov A."/>
            <person name="Ahrendt S.R."/>
            <person name="Lipzen A."/>
            <person name="Sullivan W."/>
            <person name="Andreopoulos W.B."/>
            <person name="Clum A."/>
            <person name="Lindquist E."/>
            <person name="Daum C."/>
            <person name="Ramamoorthy G.K."/>
            <person name="Gryganskyi A."/>
            <person name="Culley D."/>
            <person name="Magnuson J.K."/>
            <person name="James T.Y."/>
            <person name="O'Malley M.A."/>
            <person name="Stajich J.E."/>
            <person name="Spatafora J.W."/>
            <person name="Visel A."/>
            <person name="Grigoriev I.V."/>
        </authorList>
    </citation>
    <scope>NUCLEOTIDE SEQUENCE [LARGE SCALE GENOMIC DNA]</scope>
    <source>
        <strain evidence="11 12">CBS 115471</strain>
    </source>
</reference>
<evidence type="ECO:0000259" key="10">
    <source>
        <dbReference type="PROSITE" id="PS51671"/>
    </source>
</evidence>